<dbReference type="EMBL" id="CP029188">
    <property type="protein sequence ID" value="AWI32621.1"/>
    <property type="molecule type" value="Genomic_DNA"/>
</dbReference>
<dbReference type="RefSeq" id="WP_108908489.1">
    <property type="nucleotide sequence ID" value="NZ_CP029188.1"/>
</dbReference>
<dbReference type="KEGG" id="stir:DDW44_30340"/>
<gene>
    <name evidence="1" type="ORF">DDW44_30340</name>
</gene>
<accession>A0A2S1T1X0</accession>
<dbReference type="Proteomes" id="UP000244900">
    <property type="component" value="Chromosome"/>
</dbReference>
<evidence type="ECO:0000313" key="1">
    <source>
        <dbReference type="EMBL" id="AWI32621.1"/>
    </source>
</evidence>
<proteinExistence type="predicted"/>
<reference evidence="1 2" key="1">
    <citation type="submission" date="2018-05" db="EMBL/GenBank/DDBJ databases">
        <title>Complete genome sequence of sponge-derived Streptomyces sp. HNM0039.</title>
        <authorList>
            <person name="Huang X."/>
            <person name="Zhou S."/>
        </authorList>
    </citation>
    <scope>NUCLEOTIDE SEQUENCE [LARGE SCALE GENOMIC DNA]</scope>
    <source>
        <strain evidence="1 2">HNM0039</strain>
    </source>
</reference>
<name>A0A2S1T1X0_9ACTN</name>
<sequence length="142" mass="16203">MKARTIQLTLCWHLLLWRGGSRFAIGPMRAYDPDRARMRTVGVTLSMWRLTISLARLGPTVGLAIHDSWWRDFGGRLIGRWTVGGWRTGTSVPISTGWMRGGPRPYGISVTLASRTVYVMYLCSAAEYRPYWEAKRARKGKR</sequence>
<protein>
    <submittedName>
        <fullName evidence="1">Uncharacterized protein</fullName>
    </submittedName>
</protein>
<dbReference type="AlphaFoldDB" id="A0A2S1T1X0"/>
<keyword evidence="2" id="KW-1185">Reference proteome</keyword>
<dbReference type="OrthoDB" id="9929443at2"/>
<organism evidence="1 2">
    <name type="scientific">Streptomyces tirandamycinicus</name>
    <dbReference type="NCBI Taxonomy" id="2174846"/>
    <lineage>
        <taxon>Bacteria</taxon>
        <taxon>Bacillati</taxon>
        <taxon>Actinomycetota</taxon>
        <taxon>Actinomycetes</taxon>
        <taxon>Kitasatosporales</taxon>
        <taxon>Streptomycetaceae</taxon>
        <taxon>Streptomyces</taxon>
    </lineage>
</organism>
<evidence type="ECO:0000313" key="2">
    <source>
        <dbReference type="Proteomes" id="UP000244900"/>
    </source>
</evidence>